<feature type="compositionally biased region" description="Low complexity" evidence="10">
    <location>
        <begin position="485"/>
        <end position="521"/>
    </location>
</feature>
<name>A0A9P8Q8X1_WICPI</name>
<dbReference type="Pfam" id="PF18444">
    <property type="entry name" value="RRM_9"/>
    <property type="match status" value="1"/>
</dbReference>
<dbReference type="PROSITE" id="PS51450">
    <property type="entry name" value="LRR"/>
    <property type="match status" value="1"/>
</dbReference>
<evidence type="ECO:0000256" key="8">
    <source>
        <dbReference type="ARBA" id="ARBA00055253"/>
    </source>
</evidence>
<keyword evidence="14" id="KW-1185">Reference proteome</keyword>
<dbReference type="InterPro" id="IPR018222">
    <property type="entry name" value="Nuclear_transport_factor_2_euk"/>
</dbReference>
<evidence type="ECO:0000259" key="11">
    <source>
        <dbReference type="PROSITE" id="PS50177"/>
    </source>
</evidence>
<organism evidence="13 14">
    <name type="scientific">Wickerhamomyces pijperi</name>
    <name type="common">Yeast</name>
    <name type="synonym">Pichia pijperi</name>
    <dbReference type="NCBI Taxonomy" id="599730"/>
    <lineage>
        <taxon>Eukaryota</taxon>
        <taxon>Fungi</taxon>
        <taxon>Dikarya</taxon>
        <taxon>Ascomycota</taxon>
        <taxon>Saccharomycotina</taxon>
        <taxon>Saccharomycetes</taxon>
        <taxon>Phaffomycetales</taxon>
        <taxon>Wickerhamomycetaceae</taxon>
        <taxon>Wickerhamomyces</taxon>
    </lineage>
</organism>
<keyword evidence="6" id="KW-0509">mRNA transport</keyword>
<evidence type="ECO:0000259" key="12">
    <source>
        <dbReference type="PROSITE" id="PS51281"/>
    </source>
</evidence>
<dbReference type="InterPro" id="IPR032710">
    <property type="entry name" value="NTF2-like_dom_sf"/>
</dbReference>
<evidence type="ECO:0000256" key="4">
    <source>
        <dbReference type="ARBA" id="ARBA00022614"/>
    </source>
</evidence>
<dbReference type="SMART" id="SM00804">
    <property type="entry name" value="TAP_C"/>
    <property type="match status" value="1"/>
</dbReference>
<feature type="domain" description="TAP-C" evidence="12">
    <location>
        <begin position="534"/>
        <end position="588"/>
    </location>
</feature>
<dbReference type="CDD" id="cd14342">
    <property type="entry name" value="UBA_TAP-C"/>
    <property type="match status" value="1"/>
</dbReference>
<dbReference type="Proteomes" id="UP000774326">
    <property type="component" value="Unassembled WGS sequence"/>
</dbReference>
<comment type="similarity">
    <text evidence="2">Belongs to the NXF family.</text>
</comment>
<dbReference type="FunFam" id="1.10.8.10:FF:000018">
    <property type="entry name" value="Nuclear RNA export factor 1"/>
    <property type="match status" value="1"/>
</dbReference>
<dbReference type="SUPFAM" id="SSF46934">
    <property type="entry name" value="UBA-like"/>
    <property type="match status" value="1"/>
</dbReference>
<dbReference type="Pfam" id="PF22602">
    <property type="entry name" value="NXF_NTF2"/>
    <property type="match status" value="1"/>
</dbReference>
<keyword evidence="4" id="KW-0433">Leucine-rich repeat</keyword>
<dbReference type="PROSITE" id="PS50177">
    <property type="entry name" value="NTF2_DOMAIN"/>
    <property type="match status" value="1"/>
</dbReference>
<protein>
    <recommendedName>
        <fullName evidence="9">mRNA export factor MEX67</fullName>
    </recommendedName>
</protein>
<evidence type="ECO:0000313" key="14">
    <source>
        <dbReference type="Proteomes" id="UP000774326"/>
    </source>
</evidence>
<dbReference type="InterPro" id="IPR002075">
    <property type="entry name" value="NTF2_dom"/>
</dbReference>
<dbReference type="InterPro" id="IPR057125">
    <property type="entry name" value="NXF1/2/3/5-like_LRR"/>
</dbReference>
<feature type="domain" description="NTF2" evidence="11">
    <location>
        <begin position="294"/>
        <end position="469"/>
    </location>
</feature>
<dbReference type="Gene3D" id="1.10.8.10">
    <property type="entry name" value="DNA helicase RuvA subunit, C-terminal domain"/>
    <property type="match status" value="1"/>
</dbReference>
<dbReference type="Gene3D" id="3.10.450.50">
    <property type="match status" value="1"/>
</dbReference>
<dbReference type="SUPFAM" id="SSF54427">
    <property type="entry name" value="NTF2-like"/>
    <property type="match status" value="1"/>
</dbReference>
<comment type="subcellular location">
    <subcellularLocation>
        <location evidence="1">Nucleus</location>
    </subcellularLocation>
</comment>
<feature type="region of interest" description="Disordered" evidence="10">
    <location>
        <begin position="418"/>
        <end position="440"/>
    </location>
</feature>
<evidence type="ECO:0000256" key="1">
    <source>
        <dbReference type="ARBA" id="ARBA00004123"/>
    </source>
</evidence>
<dbReference type="GO" id="GO:0003723">
    <property type="term" value="F:RNA binding"/>
    <property type="evidence" value="ECO:0007669"/>
    <property type="project" value="TreeGrafter"/>
</dbReference>
<dbReference type="PROSITE" id="PS51281">
    <property type="entry name" value="TAP_C"/>
    <property type="match status" value="1"/>
</dbReference>
<evidence type="ECO:0000256" key="6">
    <source>
        <dbReference type="ARBA" id="ARBA00022816"/>
    </source>
</evidence>
<dbReference type="Pfam" id="PF24048">
    <property type="entry name" value="LRR_NXF1-5"/>
    <property type="match status" value="1"/>
</dbReference>
<feature type="compositionally biased region" description="Polar residues" evidence="10">
    <location>
        <begin position="424"/>
        <end position="440"/>
    </location>
</feature>
<accession>A0A9P8Q8X1</accession>
<reference evidence="13" key="2">
    <citation type="submission" date="2021-01" db="EMBL/GenBank/DDBJ databases">
        <authorList>
            <person name="Schikora-Tamarit M.A."/>
        </authorList>
    </citation>
    <scope>NUCLEOTIDE SEQUENCE</scope>
    <source>
        <strain evidence="13">CBS2887</strain>
    </source>
</reference>
<dbReference type="AlphaFoldDB" id="A0A9P8Q8X1"/>
<comment type="caution">
    <text evidence="13">The sequence shown here is derived from an EMBL/GenBank/DDBJ whole genome shotgun (WGS) entry which is preliminary data.</text>
</comment>
<dbReference type="OrthoDB" id="25872at2759"/>
<feature type="region of interest" description="Disordered" evidence="10">
    <location>
        <begin position="474"/>
        <end position="530"/>
    </location>
</feature>
<reference evidence="13" key="1">
    <citation type="journal article" date="2021" name="Open Biol.">
        <title>Shared evolutionary footprints suggest mitochondrial oxidative damage underlies multiple complex I losses in fungi.</title>
        <authorList>
            <person name="Schikora-Tamarit M.A."/>
            <person name="Marcet-Houben M."/>
            <person name="Nosek J."/>
            <person name="Gabaldon T."/>
        </authorList>
    </citation>
    <scope>NUCLEOTIDE SEQUENCE</scope>
    <source>
        <strain evidence="13">CBS2887</strain>
    </source>
</reference>
<sequence length="588" mass="65033">MSYRGRNNHNNYNNNRGQNNFNNPNNVGQMAQQNLQANAVPVEVRGWTGATKEELLTFLSRKTRISIVNSAQEGDVVLVQLRNQSDANDLIKWSGVKFAGQSLRITQKHEPSAGATNTMGVLKHFLSRRYDPASKMLNLSMIASDPELQQLGTLTISTQSKMFPALMKLAADEPSLIVETVDLSNNNLEDLAGITMLSQSFPNLLNLSLANNRISKVRSLDLWKNKFKKLRELILANNPISSDPAYRDEVCKNFPKLIMLDGHVVRDEALINKIFKLPLNAKQFFFEDNEIQTLSSQFIQHFLPLWDTDRSQLMSLYSPDSQFSLCADSSIPSDEEVQSSFGYYIPISRNLTRVSSERTRATRVGKGPEQIYKLFQNIPKTKHPLAESPQLFSMESWRIHQISGFMISLHGSFQEVGSPAIDPNKSSGPKRSSINSSSTKLSDKSFDRLFTIVPGPNGGFIIASDLLSIRPKSNAESWDESKSQAGSTPSNGANANANTTPAPGTPATAAAGATPSSAGNPTVQPPSSAGQFTNEQQLFLQKLSIQTKLNEQYTVMLAQQSNWNYEQSLSIFTEFNATGAIPKDAFRS</sequence>
<proteinExistence type="inferred from homology"/>
<dbReference type="PANTHER" id="PTHR10662:SF22">
    <property type="entry name" value="NUCLEAR RNA EXPORT FACTOR 1"/>
    <property type="match status" value="1"/>
</dbReference>
<dbReference type="EMBL" id="JAEUBG010002094">
    <property type="protein sequence ID" value="KAH3685215.1"/>
    <property type="molecule type" value="Genomic_DNA"/>
</dbReference>
<dbReference type="GO" id="GO:0016973">
    <property type="term" value="P:poly(A)+ mRNA export from nucleus"/>
    <property type="evidence" value="ECO:0007669"/>
    <property type="project" value="TreeGrafter"/>
</dbReference>
<keyword evidence="3" id="KW-0813">Transport</keyword>
<dbReference type="InterPro" id="IPR001611">
    <property type="entry name" value="Leu-rich_rpt"/>
</dbReference>
<evidence type="ECO:0000256" key="2">
    <source>
        <dbReference type="ARBA" id="ARBA00009285"/>
    </source>
</evidence>
<keyword evidence="5" id="KW-0677">Repeat</keyword>
<dbReference type="Gene3D" id="3.80.10.10">
    <property type="entry name" value="Ribonuclease Inhibitor"/>
    <property type="match status" value="1"/>
</dbReference>
<dbReference type="PANTHER" id="PTHR10662">
    <property type="entry name" value="NUCLEAR RNA EXPORT FACTOR"/>
    <property type="match status" value="1"/>
</dbReference>
<feature type="compositionally biased region" description="Low complexity" evidence="10">
    <location>
        <begin position="8"/>
        <end position="26"/>
    </location>
</feature>
<dbReference type="SUPFAM" id="SSF52058">
    <property type="entry name" value="L domain-like"/>
    <property type="match status" value="1"/>
</dbReference>
<evidence type="ECO:0000313" key="13">
    <source>
        <dbReference type="EMBL" id="KAH3685215.1"/>
    </source>
</evidence>
<dbReference type="InterPro" id="IPR040736">
    <property type="entry name" value="Mex67_RRM"/>
</dbReference>
<dbReference type="InterPro" id="IPR030217">
    <property type="entry name" value="NXF_fam"/>
</dbReference>
<keyword evidence="7" id="KW-0539">Nucleus</keyword>
<evidence type="ECO:0000256" key="10">
    <source>
        <dbReference type="SAM" id="MobiDB-lite"/>
    </source>
</evidence>
<gene>
    <name evidence="13" type="ORF">WICPIJ_003809</name>
</gene>
<dbReference type="InterPro" id="IPR005637">
    <property type="entry name" value="TAP_C_dom"/>
</dbReference>
<feature type="region of interest" description="Disordered" evidence="10">
    <location>
        <begin position="1"/>
        <end position="28"/>
    </location>
</feature>
<dbReference type="InterPro" id="IPR009060">
    <property type="entry name" value="UBA-like_sf"/>
</dbReference>
<evidence type="ECO:0000256" key="7">
    <source>
        <dbReference type="ARBA" id="ARBA00023242"/>
    </source>
</evidence>
<evidence type="ECO:0000256" key="9">
    <source>
        <dbReference type="ARBA" id="ARBA00069694"/>
    </source>
</evidence>
<dbReference type="GO" id="GO:0042272">
    <property type="term" value="C:nuclear RNA export factor complex"/>
    <property type="evidence" value="ECO:0007669"/>
    <property type="project" value="UniProtKB-ARBA"/>
</dbReference>
<comment type="function">
    <text evidence="8">Involved in the export of mRNA from the nucleus to the cytoplasm.</text>
</comment>
<dbReference type="Pfam" id="PF03943">
    <property type="entry name" value="TAP_C"/>
    <property type="match status" value="1"/>
</dbReference>
<dbReference type="InterPro" id="IPR032675">
    <property type="entry name" value="LRR_dom_sf"/>
</dbReference>
<evidence type="ECO:0000256" key="3">
    <source>
        <dbReference type="ARBA" id="ARBA00022448"/>
    </source>
</evidence>
<evidence type="ECO:0000256" key="5">
    <source>
        <dbReference type="ARBA" id="ARBA00022737"/>
    </source>
</evidence>